<comment type="caution">
    <text evidence="1">The sequence shown here is derived from an EMBL/GenBank/DDBJ whole genome shotgun (WGS) entry which is preliminary data.</text>
</comment>
<dbReference type="GO" id="GO:0016787">
    <property type="term" value="F:hydrolase activity"/>
    <property type="evidence" value="ECO:0007669"/>
    <property type="project" value="UniProtKB-KW"/>
</dbReference>
<keyword evidence="2" id="KW-1185">Reference proteome</keyword>
<dbReference type="InterPro" id="IPR023214">
    <property type="entry name" value="HAD_sf"/>
</dbReference>
<accession>A0ABR6BRQ3</accession>
<dbReference type="RefSeq" id="WP_182839461.1">
    <property type="nucleotide sequence ID" value="NZ_BAAABQ010000017.1"/>
</dbReference>
<dbReference type="Pfam" id="PF13419">
    <property type="entry name" value="HAD_2"/>
    <property type="match status" value="1"/>
</dbReference>
<gene>
    <name evidence="1" type="ORF">BC739_006771</name>
</gene>
<dbReference type="EMBL" id="JACJID010000005">
    <property type="protein sequence ID" value="MBA8929553.1"/>
    <property type="molecule type" value="Genomic_DNA"/>
</dbReference>
<dbReference type="InterPro" id="IPR023198">
    <property type="entry name" value="PGP-like_dom2"/>
</dbReference>
<dbReference type="Gene3D" id="3.40.50.1000">
    <property type="entry name" value="HAD superfamily/HAD-like"/>
    <property type="match status" value="1"/>
</dbReference>
<dbReference type="InterPro" id="IPR036412">
    <property type="entry name" value="HAD-like_sf"/>
</dbReference>
<keyword evidence="1" id="KW-0378">Hydrolase</keyword>
<sequence>MTDVPVDDPETLRRILANTEALLLDFDGPICSVFAGFPAHVVADQLRDVLAQGGHRDLPADIAKSADPFDVLKYAATLGEDEARYVEAAFRAHELEAVNSAHATNGAHNAILKWKSTTRPLAIVSNNSTASIEAYLAKHKMQGAVDYISARVNASVEQLKPDPHLIHAALNSLSKQQARATLIGDSATDIYAARAAHVISIGYANRIEKISNLAGCGATVVITSMNLINYIE</sequence>
<reference evidence="1 2" key="1">
    <citation type="submission" date="2020-08" db="EMBL/GenBank/DDBJ databases">
        <title>Genomic Encyclopedia of Archaeal and Bacterial Type Strains, Phase II (KMG-II): from individual species to whole genera.</title>
        <authorList>
            <person name="Goeker M."/>
        </authorList>
    </citation>
    <scope>NUCLEOTIDE SEQUENCE [LARGE SCALE GENOMIC DNA]</scope>
    <source>
        <strain evidence="1 2">DSM 43850</strain>
    </source>
</reference>
<dbReference type="InterPro" id="IPR050155">
    <property type="entry name" value="HAD-like_hydrolase_sf"/>
</dbReference>
<dbReference type="NCBIfam" id="TIGR01549">
    <property type="entry name" value="HAD-SF-IA-v1"/>
    <property type="match status" value="1"/>
</dbReference>
<evidence type="ECO:0000313" key="1">
    <source>
        <dbReference type="EMBL" id="MBA8929553.1"/>
    </source>
</evidence>
<dbReference type="SUPFAM" id="SSF56784">
    <property type="entry name" value="HAD-like"/>
    <property type="match status" value="1"/>
</dbReference>
<dbReference type="InterPro" id="IPR041492">
    <property type="entry name" value="HAD_2"/>
</dbReference>
<dbReference type="PANTHER" id="PTHR43434">
    <property type="entry name" value="PHOSPHOGLYCOLATE PHOSPHATASE"/>
    <property type="match status" value="1"/>
</dbReference>
<protein>
    <submittedName>
        <fullName evidence="1">HAD superfamily hydrolase (TIGR01549 family)</fullName>
    </submittedName>
</protein>
<evidence type="ECO:0000313" key="2">
    <source>
        <dbReference type="Proteomes" id="UP000517916"/>
    </source>
</evidence>
<dbReference type="PANTHER" id="PTHR43434:SF1">
    <property type="entry name" value="PHOSPHOGLYCOLATE PHOSPHATASE"/>
    <property type="match status" value="1"/>
</dbReference>
<name>A0ABR6BRQ3_9PSEU</name>
<dbReference type="Proteomes" id="UP000517916">
    <property type="component" value="Unassembled WGS sequence"/>
</dbReference>
<dbReference type="Gene3D" id="1.10.150.240">
    <property type="entry name" value="Putative phosphatase, domain 2"/>
    <property type="match status" value="1"/>
</dbReference>
<organism evidence="1 2">
    <name type="scientific">Kutzneria viridogrisea</name>
    <dbReference type="NCBI Taxonomy" id="47990"/>
    <lineage>
        <taxon>Bacteria</taxon>
        <taxon>Bacillati</taxon>
        <taxon>Actinomycetota</taxon>
        <taxon>Actinomycetes</taxon>
        <taxon>Pseudonocardiales</taxon>
        <taxon>Pseudonocardiaceae</taxon>
        <taxon>Kutzneria</taxon>
    </lineage>
</organism>
<dbReference type="InterPro" id="IPR006439">
    <property type="entry name" value="HAD-SF_hydro_IA"/>
</dbReference>
<proteinExistence type="predicted"/>